<feature type="transmembrane region" description="Helical" evidence="6">
    <location>
        <begin position="46"/>
        <end position="66"/>
    </location>
</feature>
<sequence>MSRETVRTIARDVVRFCIVGGVGLIVDVAVFNILRVTVLAPGLVHGGPVLAKLASTSIAIAMNWVGNRHWTFRTKRRDDLVREGLEFFIASLAGLVVSVACLWVSHYLLGFRSLLDDNISSNLVGLALGTAVRFVLYRSWVYGRTASQPFASQPLIDSATPQKVDPGL</sequence>
<dbReference type="Pfam" id="PF04138">
    <property type="entry name" value="GtrA_DPMS_TM"/>
    <property type="match status" value="1"/>
</dbReference>
<evidence type="ECO:0000259" key="7">
    <source>
        <dbReference type="Pfam" id="PF04138"/>
    </source>
</evidence>
<name>A0ABP7FQW7_9MICO</name>
<dbReference type="EMBL" id="BAABAE010000003">
    <property type="protein sequence ID" value="GAA3744923.1"/>
    <property type="molecule type" value="Genomic_DNA"/>
</dbReference>
<evidence type="ECO:0000256" key="2">
    <source>
        <dbReference type="ARBA" id="ARBA00009399"/>
    </source>
</evidence>
<feature type="domain" description="GtrA/DPMS transmembrane" evidence="7">
    <location>
        <begin position="15"/>
        <end position="141"/>
    </location>
</feature>
<feature type="transmembrane region" description="Helical" evidence="6">
    <location>
        <begin position="119"/>
        <end position="136"/>
    </location>
</feature>
<evidence type="ECO:0000313" key="8">
    <source>
        <dbReference type="EMBL" id="GAA3744923.1"/>
    </source>
</evidence>
<dbReference type="PANTHER" id="PTHR38459:SF1">
    <property type="entry name" value="PROPHAGE BACTOPRENOL-LINKED GLUCOSE TRANSLOCASE HOMOLOG"/>
    <property type="match status" value="1"/>
</dbReference>
<feature type="transmembrane region" description="Helical" evidence="6">
    <location>
        <begin position="87"/>
        <end position="107"/>
    </location>
</feature>
<comment type="subcellular location">
    <subcellularLocation>
        <location evidence="1">Membrane</location>
        <topology evidence="1">Multi-pass membrane protein</topology>
    </subcellularLocation>
</comment>
<keyword evidence="4 6" id="KW-1133">Transmembrane helix</keyword>
<keyword evidence="3 6" id="KW-0812">Transmembrane</keyword>
<dbReference type="InterPro" id="IPR051401">
    <property type="entry name" value="GtrA_CellWall_Glycosyl"/>
</dbReference>
<evidence type="ECO:0000313" key="9">
    <source>
        <dbReference type="Proteomes" id="UP001501004"/>
    </source>
</evidence>
<dbReference type="RefSeq" id="WP_344756347.1">
    <property type="nucleotide sequence ID" value="NZ_BAABAE010000003.1"/>
</dbReference>
<protein>
    <recommendedName>
        <fullName evidence="7">GtrA/DPMS transmembrane domain-containing protein</fullName>
    </recommendedName>
</protein>
<evidence type="ECO:0000256" key="1">
    <source>
        <dbReference type="ARBA" id="ARBA00004141"/>
    </source>
</evidence>
<gene>
    <name evidence="8" type="ORF">GCM10022239_20630</name>
</gene>
<keyword evidence="9" id="KW-1185">Reference proteome</keyword>
<reference evidence="9" key="1">
    <citation type="journal article" date="2019" name="Int. J. Syst. Evol. Microbiol.">
        <title>The Global Catalogue of Microorganisms (GCM) 10K type strain sequencing project: providing services to taxonomists for standard genome sequencing and annotation.</title>
        <authorList>
            <consortium name="The Broad Institute Genomics Platform"/>
            <consortium name="The Broad Institute Genome Sequencing Center for Infectious Disease"/>
            <person name="Wu L."/>
            <person name="Ma J."/>
        </authorList>
    </citation>
    <scope>NUCLEOTIDE SEQUENCE [LARGE SCALE GENOMIC DNA]</scope>
    <source>
        <strain evidence="9">JCM 16949</strain>
    </source>
</reference>
<evidence type="ECO:0000256" key="5">
    <source>
        <dbReference type="ARBA" id="ARBA00023136"/>
    </source>
</evidence>
<evidence type="ECO:0000256" key="3">
    <source>
        <dbReference type="ARBA" id="ARBA00022692"/>
    </source>
</evidence>
<keyword evidence="5 6" id="KW-0472">Membrane</keyword>
<proteinExistence type="inferred from homology"/>
<dbReference type="PANTHER" id="PTHR38459">
    <property type="entry name" value="PROPHAGE BACTOPRENOL-LINKED GLUCOSE TRANSLOCASE HOMOLOG"/>
    <property type="match status" value="1"/>
</dbReference>
<feature type="transmembrane region" description="Helical" evidence="6">
    <location>
        <begin position="12"/>
        <end position="34"/>
    </location>
</feature>
<dbReference type="Proteomes" id="UP001501004">
    <property type="component" value="Unassembled WGS sequence"/>
</dbReference>
<evidence type="ECO:0000256" key="6">
    <source>
        <dbReference type="SAM" id="Phobius"/>
    </source>
</evidence>
<organism evidence="8 9">
    <name type="scientific">Leifsonella bigeumensis</name>
    <dbReference type="NCBI Taxonomy" id="433643"/>
    <lineage>
        <taxon>Bacteria</taxon>
        <taxon>Bacillati</taxon>
        <taxon>Actinomycetota</taxon>
        <taxon>Actinomycetes</taxon>
        <taxon>Micrococcales</taxon>
        <taxon>Microbacteriaceae</taxon>
        <taxon>Leifsonella</taxon>
    </lineage>
</organism>
<dbReference type="InterPro" id="IPR007267">
    <property type="entry name" value="GtrA_DPMS_TM"/>
</dbReference>
<accession>A0ABP7FQW7</accession>
<comment type="similarity">
    <text evidence="2">Belongs to the GtrA family.</text>
</comment>
<comment type="caution">
    <text evidence="8">The sequence shown here is derived from an EMBL/GenBank/DDBJ whole genome shotgun (WGS) entry which is preliminary data.</text>
</comment>
<evidence type="ECO:0000256" key="4">
    <source>
        <dbReference type="ARBA" id="ARBA00022989"/>
    </source>
</evidence>